<keyword evidence="2" id="KW-0964">Secreted</keyword>
<dbReference type="Proteomes" id="UP000887568">
    <property type="component" value="Unplaced"/>
</dbReference>
<dbReference type="OrthoDB" id="18487at2759"/>
<reference evidence="12" key="1">
    <citation type="submission" date="2022-11" db="UniProtKB">
        <authorList>
            <consortium name="EnsemblMetazoa"/>
        </authorList>
    </citation>
    <scope>IDENTIFICATION</scope>
</reference>
<dbReference type="PRINTS" id="PR00011">
    <property type="entry name" value="EGFLAMININ"/>
</dbReference>
<evidence type="ECO:0000256" key="6">
    <source>
        <dbReference type="ARBA" id="ARBA00023180"/>
    </source>
</evidence>
<dbReference type="SMART" id="SM00180">
    <property type="entry name" value="EGF_Lam"/>
    <property type="match status" value="2"/>
</dbReference>
<dbReference type="PROSITE" id="PS50027">
    <property type="entry name" value="EGF_LAM_2"/>
    <property type="match status" value="2"/>
</dbReference>
<keyword evidence="3 10" id="KW-0732">Signal</keyword>
<dbReference type="PROSITE" id="PS01248">
    <property type="entry name" value="EGF_LAM_1"/>
    <property type="match status" value="2"/>
</dbReference>
<keyword evidence="7 8" id="KW-0424">Laminin EGF-like domain</keyword>
<dbReference type="RefSeq" id="XP_038045678.1">
    <property type="nucleotide sequence ID" value="XM_038189750.1"/>
</dbReference>
<evidence type="ECO:0000256" key="5">
    <source>
        <dbReference type="ARBA" id="ARBA00023157"/>
    </source>
</evidence>
<dbReference type="InterPro" id="IPR002049">
    <property type="entry name" value="LE_dom"/>
</dbReference>
<feature type="disulfide bond" evidence="8">
    <location>
        <begin position="63"/>
        <end position="72"/>
    </location>
</feature>
<keyword evidence="9" id="KW-1133">Transmembrane helix</keyword>
<evidence type="ECO:0000256" key="8">
    <source>
        <dbReference type="PROSITE-ProRule" id="PRU00460"/>
    </source>
</evidence>
<evidence type="ECO:0000256" key="10">
    <source>
        <dbReference type="SAM" id="SignalP"/>
    </source>
</evidence>
<feature type="disulfide bond" evidence="8">
    <location>
        <begin position="75"/>
        <end position="89"/>
    </location>
</feature>
<dbReference type="GO" id="GO:0009888">
    <property type="term" value="P:tissue development"/>
    <property type="evidence" value="ECO:0007669"/>
    <property type="project" value="TreeGrafter"/>
</dbReference>
<dbReference type="InterPro" id="IPR050440">
    <property type="entry name" value="Laminin/Netrin_ECM"/>
</dbReference>
<dbReference type="Gene3D" id="2.10.25.10">
    <property type="entry name" value="Laminin"/>
    <property type="match status" value="2"/>
</dbReference>
<dbReference type="PANTHER" id="PTHR10574:SF406">
    <property type="entry name" value="LAMININ SUBUNIT ALPHA 5"/>
    <property type="match status" value="1"/>
</dbReference>
<comment type="caution">
    <text evidence="8">Lacks conserved residue(s) required for the propagation of feature annotation.</text>
</comment>
<comment type="subcellular location">
    <subcellularLocation>
        <location evidence="1">Secreted</location>
    </subcellularLocation>
</comment>
<dbReference type="FunFam" id="2.10.25.10:FF:000094">
    <property type="entry name" value="Laminin subunit alpha-2"/>
    <property type="match status" value="1"/>
</dbReference>
<name>A0A913Z1H9_PATMI</name>
<feature type="signal peptide" evidence="10">
    <location>
        <begin position="1"/>
        <end position="25"/>
    </location>
</feature>
<dbReference type="SUPFAM" id="SSF57196">
    <property type="entry name" value="EGF/Laminin"/>
    <property type="match status" value="2"/>
</dbReference>
<keyword evidence="5 8" id="KW-1015">Disulfide bond</keyword>
<sequence>MNSPLGFIIAGTAIVVCFHWICVGASVSSGVVNITVTNTSDCVCNPVGSLNTTCDNTTADCLCRNGYEGPNCTDCQDGYYHHSNRSAECIPCQCDETGSLNNSCDRYATCSCKPGVGGKQCNQCLSGHYELSATGCKQCTCDKVASVCLDQSKFRSSSHPSMCHYCLLNETWVNQCTKPTCLPSEYLTPDSVCTPCQCGQSQGTVHGTRQCDLMTGKCPECEGESCSKGGNSQYQVYIIVSGAAAGVVVIVLAILLTVYCRRRCRRQANRPRLPLWTIELRQDEDRDEFDATQELAFDDLDVMYLDDSYLMEPTPEYFNESTDNLNGRAGYHTLSSG</sequence>
<keyword evidence="9" id="KW-0472">Membrane</keyword>
<evidence type="ECO:0000259" key="11">
    <source>
        <dbReference type="PROSITE" id="PS50027"/>
    </source>
</evidence>
<keyword evidence="6" id="KW-0325">Glycoprotein</keyword>
<evidence type="ECO:0000256" key="4">
    <source>
        <dbReference type="ARBA" id="ARBA00022737"/>
    </source>
</evidence>
<feature type="transmembrane region" description="Helical" evidence="9">
    <location>
        <begin position="236"/>
        <end position="260"/>
    </location>
</feature>
<evidence type="ECO:0000313" key="13">
    <source>
        <dbReference type="Proteomes" id="UP000887568"/>
    </source>
</evidence>
<dbReference type="GO" id="GO:0005576">
    <property type="term" value="C:extracellular region"/>
    <property type="evidence" value="ECO:0007669"/>
    <property type="project" value="UniProtKB-SubCell"/>
</dbReference>
<dbReference type="GO" id="GO:0009887">
    <property type="term" value="P:animal organ morphogenesis"/>
    <property type="evidence" value="ECO:0007669"/>
    <property type="project" value="TreeGrafter"/>
</dbReference>
<feature type="disulfide bond" evidence="8">
    <location>
        <begin position="42"/>
        <end position="54"/>
    </location>
</feature>
<dbReference type="OMA" id="EGPNCTD"/>
<dbReference type="PROSITE" id="PS00022">
    <property type="entry name" value="EGF_1"/>
    <property type="match status" value="1"/>
</dbReference>
<protein>
    <recommendedName>
        <fullName evidence="11">Laminin EGF-like domain-containing protein</fullName>
    </recommendedName>
</protein>
<feature type="domain" description="Laminin EGF-like" evidence="11">
    <location>
        <begin position="92"/>
        <end position="138"/>
    </location>
</feature>
<feature type="disulfide bond" evidence="8">
    <location>
        <begin position="92"/>
        <end position="104"/>
    </location>
</feature>
<dbReference type="InterPro" id="IPR000742">
    <property type="entry name" value="EGF"/>
</dbReference>
<keyword evidence="4" id="KW-0677">Repeat</keyword>
<accession>A0A913Z1H9</accession>
<keyword evidence="13" id="KW-1185">Reference proteome</keyword>
<evidence type="ECO:0000256" key="2">
    <source>
        <dbReference type="ARBA" id="ARBA00022525"/>
    </source>
</evidence>
<feature type="disulfide bond" evidence="8">
    <location>
        <begin position="112"/>
        <end position="121"/>
    </location>
</feature>
<feature type="domain" description="Laminin EGF-like" evidence="11">
    <location>
        <begin position="42"/>
        <end position="91"/>
    </location>
</feature>
<dbReference type="CDD" id="cd00055">
    <property type="entry name" value="EGF_Lam"/>
    <property type="match status" value="2"/>
</dbReference>
<dbReference type="PANTHER" id="PTHR10574">
    <property type="entry name" value="NETRIN/LAMININ-RELATED"/>
    <property type="match status" value="1"/>
</dbReference>
<dbReference type="AlphaFoldDB" id="A0A913Z1H9"/>
<organism evidence="12 13">
    <name type="scientific">Patiria miniata</name>
    <name type="common">Bat star</name>
    <name type="synonym">Asterina miniata</name>
    <dbReference type="NCBI Taxonomy" id="46514"/>
    <lineage>
        <taxon>Eukaryota</taxon>
        <taxon>Metazoa</taxon>
        <taxon>Echinodermata</taxon>
        <taxon>Eleutherozoa</taxon>
        <taxon>Asterozoa</taxon>
        <taxon>Asteroidea</taxon>
        <taxon>Valvatacea</taxon>
        <taxon>Valvatida</taxon>
        <taxon>Asterinidae</taxon>
        <taxon>Patiria</taxon>
    </lineage>
</organism>
<evidence type="ECO:0000256" key="7">
    <source>
        <dbReference type="ARBA" id="ARBA00023292"/>
    </source>
</evidence>
<dbReference type="GeneID" id="119720182"/>
<evidence type="ECO:0000256" key="1">
    <source>
        <dbReference type="ARBA" id="ARBA00004613"/>
    </source>
</evidence>
<evidence type="ECO:0000313" key="12">
    <source>
        <dbReference type="EnsemblMetazoa" id="XP_038045678.1"/>
    </source>
</evidence>
<feature type="disulfide bond" evidence="8">
    <location>
        <begin position="44"/>
        <end position="61"/>
    </location>
</feature>
<keyword evidence="9" id="KW-0812">Transmembrane</keyword>
<evidence type="ECO:0000256" key="3">
    <source>
        <dbReference type="ARBA" id="ARBA00022729"/>
    </source>
</evidence>
<dbReference type="EnsemblMetazoa" id="XM_038189750.1">
    <property type="protein sequence ID" value="XP_038045678.1"/>
    <property type="gene ID" value="LOC119720182"/>
</dbReference>
<feature type="chain" id="PRO_5037678965" description="Laminin EGF-like domain-containing protein" evidence="10">
    <location>
        <begin position="26"/>
        <end position="337"/>
    </location>
</feature>
<evidence type="ECO:0000256" key="9">
    <source>
        <dbReference type="SAM" id="Phobius"/>
    </source>
</evidence>
<proteinExistence type="predicted"/>
<dbReference type="Pfam" id="PF00053">
    <property type="entry name" value="EGF_laminin"/>
    <property type="match status" value="2"/>
</dbReference>